<evidence type="ECO:0000313" key="1">
    <source>
        <dbReference type="EMBL" id="CAG7832179.1"/>
    </source>
</evidence>
<organism evidence="1 2">
    <name type="scientific">Allacma fusca</name>
    <dbReference type="NCBI Taxonomy" id="39272"/>
    <lineage>
        <taxon>Eukaryota</taxon>
        <taxon>Metazoa</taxon>
        <taxon>Ecdysozoa</taxon>
        <taxon>Arthropoda</taxon>
        <taxon>Hexapoda</taxon>
        <taxon>Collembola</taxon>
        <taxon>Symphypleona</taxon>
        <taxon>Sminthuridae</taxon>
        <taxon>Allacma</taxon>
    </lineage>
</organism>
<accession>A0A8J2LFS3</accession>
<protein>
    <submittedName>
        <fullName evidence="1">Uncharacterized protein</fullName>
    </submittedName>
</protein>
<name>A0A8J2LFS3_9HEXA</name>
<feature type="non-terminal residue" evidence="1">
    <location>
        <position position="1"/>
    </location>
</feature>
<evidence type="ECO:0000313" key="2">
    <source>
        <dbReference type="Proteomes" id="UP000708208"/>
    </source>
</evidence>
<proteinExistence type="predicted"/>
<comment type="caution">
    <text evidence="1">The sequence shown here is derived from an EMBL/GenBank/DDBJ whole genome shotgun (WGS) entry which is preliminary data.</text>
</comment>
<keyword evidence="2" id="KW-1185">Reference proteome</keyword>
<dbReference type="Proteomes" id="UP000708208">
    <property type="component" value="Unassembled WGS sequence"/>
</dbReference>
<reference evidence="1" key="1">
    <citation type="submission" date="2021-06" db="EMBL/GenBank/DDBJ databases">
        <authorList>
            <person name="Hodson N. C."/>
            <person name="Mongue J. A."/>
            <person name="Jaron S. K."/>
        </authorList>
    </citation>
    <scope>NUCLEOTIDE SEQUENCE</scope>
</reference>
<sequence length="15" mass="1783">PSNRKPKPNFEVNQK</sequence>
<dbReference type="EMBL" id="CAJVCH010563856">
    <property type="protein sequence ID" value="CAG7832179.1"/>
    <property type="molecule type" value="Genomic_DNA"/>
</dbReference>
<gene>
    <name evidence="1" type="ORF">AFUS01_LOCUS41880</name>
</gene>